<proteinExistence type="predicted"/>
<reference evidence="2" key="1">
    <citation type="submission" date="2021-04" db="EMBL/GenBank/DDBJ databases">
        <title>Whole genome sequencing of Enterococci isolates from hospitalized patients.</title>
        <authorList>
            <person name="Ogoti B.M."/>
            <person name="Onyambu F.G."/>
        </authorList>
    </citation>
    <scope>NUCLEOTIDE SEQUENCE</scope>
    <source>
        <strain evidence="2">242</strain>
    </source>
</reference>
<comment type="caution">
    <text evidence="2">The sequence shown here is derived from an EMBL/GenBank/DDBJ whole genome shotgun (WGS) entry which is preliminary data.</text>
</comment>
<dbReference type="AlphaFoldDB" id="A0A941FRM3"/>
<evidence type="ECO:0000313" key="3">
    <source>
        <dbReference type="Proteomes" id="UP000680045"/>
    </source>
</evidence>
<gene>
    <name evidence="2" type="ORF">KEH51_19640</name>
</gene>
<name>A0A941FRM3_9BACI</name>
<evidence type="ECO:0000313" key="2">
    <source>
        <dbReference type="EMBL" id="MBR8645516.1"/>
    </source>
</evidence>
<sequence length="48" mass="5088">MERVCDTPAGIASLRGDPTGASAPRADRPRKASAYVPINVKICTSKKM</sequence>
<dbReference type="EMBL" id="JAGTPW010000038">
    <property type="protein sequence ID" value="MBR8645516.1"/>
    <property type="molecule type" value="Genomic_DNA"/>
</dbReference>
<feature type="region of interest" description="Disordered" evidence="1">
    <location>
        <begin position="1"/>
        <end position="30"/>
    </location>
</feature>
<dbReference type="Proteomes" id="UP000680045">
    <property type="component" value="Unassembled WGS sequence"/>
</dbReference>
<evidence type="ECO:0000256" key="1">
    <source>
        <dbReference type="SAM" id="MobiDB-lite"/>
    </source>
</evidence>
<accession>A0A941FRM3</accession>
<organism evidence="2 3">
    <name type="scientific">Peribacillus frigoritolerans</name>
    <dbReference type="NCBI Taxonomy" id="450367"/>
    <lineage>
        <taxon>Bacteria</taxon>
        <taxon>Bacillati</taxon>
        <taxon>Bacillota</taxon>
        <taxon>Bacilli</taxon>
        <taxon>Bacillales</taxon>
        <taxon>Bacillaceae</taxon>
        <taxon>Peribacillus</taxon>
    </lineage>
</organism>
<protein>
    <submittedName>
        <fullName evidence="2">Uncharacterized protein</fullName>
    </submittedName>
</protein>